<feature type="transmembrane region" description="Helical" evidence="7">
    <location>
        <begin position="109"/>
        <end position="127"/>
    </location>
</feature>
<proteinExistence type="predicted"/>
<feature type="transmembrane region" description="Helical" evidence="7">
    <location>
        <begin position="57"/>
        <end position="78"/>
    </location>
</feature>
<name>A0AAC8ZUS8_9PROT</name>
<evidence type="ECO:0000256" key="6">
    <source>
        <dbReference type="ARBA" id="ARBA00023136"/>
    </source>
</evidence>
<evidence type="ECO:0000256" key="2">
    <source>
        <dbReference type="ARBA" id="ARBA00022448"/>
    </source>
</evidence>
<keyword evidence="9" id="KW-1185">Reference proteome</keyword>
<dbReference type="PANTHER" id="PTHR30509:SF9">
    <property type="entry name" value="MULTIDRUG RESISTANCE PROTEIN MDTO"/>
    <property type="match status" value="1"/>
</dbReference>
<dbReference type="AlphaFoldDB" id="A0AAC8ZUS8"/>
<reference evidence="9" key="1">
    <citation type="submission" date="2015-08" db="EMBL/GenBank/DDBJ databases">
        <title>Complete Genome Sequence of Azospirillum thiophilum BV-S.</title>
        <authorList>
            <person name="Fomenkov A."/>
            <person name="Vincze T."/>
            <person name="Grabovich M."/>
            <person name="Dubinina G."/>
            <person name="Orlova M."/>
            <person name="Belousova E."/>
            <person name="Roberts R.J."/>
        </authorList>
    </citation>
    <scope>NUCLEOTIDE SEQUENCE [LARGE SCALE GENOMIC DNA]</scope>
    <source>
        <strain evidence="9">BV-S</strain>
    </source>
</reference>
<keyword evidence="2" id="KW-0813">Transport</keyword>
<feature type="transmembrane region" description="Helical" evidence="7">
    <location>
        <begin position="143"/>
        <end position="162"/>
    </location>
</feature>
<dbReference type="KEGG" id="ati:AL072_17430"/>
<dbReference type="Proteomes" id="UP000069935">
    <property type="component" value="Chromosome 2"/>
</dbReference>
<evidence type="ECO:0000256" key="1">
    <source>
        <dbReference type="ARBA" id="ARBA00004651"/>
    </source>
</evidence>
<keyword evidence="5 7" id="KW-1133">Transmembrane helix</keyword>
<evidence type="ECO:0000256" key="5">
    <source>
        <dbReference type="ARBA" id="ARBA00022989"/>
    </source>
</evidence>
<gene>
    <name evidence="8" type="ORF">AL072_17430</name>
</gene>
<comment type="subcellular location">
    <subcellularLocation>
        <location evidence="1">Cell membrane</location>
        <topology evidence="1">Multi-pass membrane protein</topology>
    </subcellularLocation>
</comment>
<evidence type="ECO:0000256" key="7">
    <source>
        <dbReference type="SAM" id="Phobius"/>
    </source>
</evidence>
<protein>
    <submittedName>
        <fullName evidence="8">Fusaric acid resistance protein</fullName>
    </submittedName>
</protein>
<evidence type="ECO:0000256" key="4">
    <source>
        <dbReference type="ARBA" id="ARBA00022692"/>
    </source>
</evidence>
<dbReference type="Pfam" id="PF04632">
    <property type="entry name" value="FUSC"/>
    <property type="match status" value="1"/>
</dbReference>
<reference evidence="8 9" key="2">
    <citation type="journal article" date="2016" name="Genome Announc.">
        <title>Complete Genome Sequence of a Strain of Azospirillum thiophilum Isolated from a Sulfide Spring.</title>
        <authorList>
            <person name="Fomenkov A."/>
            <person name="Vincze T."/>
            <person name="Grabovich M."/>
            <person name="Anton B.P."/>
            <person name="Dubinina G."/>
            <person name="Orlova M."/>
            <person name="Belousova E."/>
            <person name="Roberts R.J."/>
        </authorList>
    </citation>
    <scope>NUCLEOTIDE SEQUENCE [LARGE SCALE GENOMIC DNA]</scope>
    <source>
        <strain evidence="8 9">BV-S</strain>
    </source>
</reference>
<dbReference type="GO" id="GO:0022857">
    <property type="term" value="F:transmembrane transporter activity"/>
    <property type="evidence" value="ECO:0007669"/>
    <property type="project" value="InterPro"/>
</dbReference>
<evidence type="ECO:0000313" key="8">
    <source>
        <dbReference type="EMBL" id="ALG72773.1"/>
    </source>
</evidence>
<evidence type="ECO:0000256" key="3">
    <source>
        <dbReference type="ARBA" id="ARBA00022475"/>
    </source>
</evidence>
<organism evidence="8 9">
    <name type="scientific">Azospirillum thiophilum</name>
    <dbReference type="NCBI Taxonomy" id="528244"/>
    <lineage>
        <taxon>Bacteria</taxon>
        <taxon>Pseudomonadati</taxon>
        <taxon>Pseudomonadota</taxon>
        <taxon>Alphaproteobacteria</taxon>
        <taxon>Rhodospirillales</taxon>
        <taxon>Azospirillaceae</taxon>
        <taxon>Azospirillum</taxon>
    </lineage>
</organism>
<accession>A0AAC8ZUS8</accession>
<keyword evidence="3" id="KW-1003">Cell membrane</keyword>
<dbReference type="InterPro" id="IPR006726">
    <property type="entry name" value="PHBA_efflux_AaeB/fusaric-R"/>
</dbReference>
<feature type="transmembrane region" description="Helical" evidence="7">
    <location>
        <begin position="84"/>
        <end position="102"/>
    </location>
</feature>
<keyword evidence="4 7" id="KW-0812">Transmembrane</keyword>
<evidence type="ECO:0000313" key="9">
    <source>
        <dbReference type="Proteomes" id="UP000069935"/>
    </source>
</evidence>
<feature type="transmembrane region" description="Helical" evidence="7">
    <location>
        <begin position="454"/>
        <end position="473"/>
    </location>
</feature>
<dbReference type="GO" id="GO:0005886">
    <property type="term" value="C:plasma membrane"/>
    <property type="evidence" value="ECO:0007669"/>
    <property type="project" value="UniProtKB-SubCell"/>
</dbReference>
<dbReference type="RefSeq" id="WP_045583004.1">
    <property type="nucleotide sequence ID" value="NZ_CP012402.1"/>
</dbReference>
<dbReference type="EMBL" id="CP012402">
    <property type="protein sequence ID" value="ALG72773.1"/>
    <property type="molecule type" value="Genomic_DNA"/>
</dbReference>
<feature type="transmembrane region" description="Helical" evidence="7">
    <location>
        <begin position="426"/>
        <end position="448"/>
    </location>
</feature>
<dbReference type="PANTHER" id="PTHR30509">
    <property type="entry name" value="P-HYDROXYBENZOIC ACID EFFLUX PUMP SUBUNIT-RELATED"/>
    <property type="match status" value="1"/>
</dbReference>
<sequence>MPKAPTFDELLFSLKSFAASMLALYIAFGMGLPRPFWAMLTAYVVSSPLSGTVRSKAVFRVVGTVIGCIVSLVLTVELINAPELLTLAVALWVGGCLFVSLLDRTPRSYTFMLAGYTASLIVFPGVANPEAIFDTGLARVEEIILGIVCATVVHSVVLPRGLGPVLLARLDTALRDAERWTLDALDGAGADARLRDRHKMATDLTELRVMTTHLPYDTSDLRWMTRPMRALQDRMVYLLPVLTAVQDRLNALRRPDGTISSDPGSDGPVPDGLATALDEVRNWIAVGAAAKSAEAGRLIDRLDRLAADEGPDLADGWRVATRFSLIHRLRALVEIHRDCRELRAHVASGNRSLPDHLDPLARKRSRGVFHVDRGMALWSAAAAVLGITIVGGFWILTGWSSGSAAAMMVAVFTCFFASFDDPVPGIRLFLVYTLASLPLSAFYLLVVLPSFDSFPMLVLCLAPTLLTLGVFVARPVVMGKAMALIFGVGGSLSLLDTGNGDFASFLNSSTGQIVGIVTAMLVTRMCRSVGAVWSARRLLHAGWGEIADLAAVSAKDRSVPSADGFESRMLDRVGLLSVRLAQATGSVDVDAIDAVRDLRVGLNVVELQRVRPTLGQEAGPALERTLRGVAGHFRALSAKRPDPAPAELLESMDDLLSAIGAALPCPERDRAAVALASLRRSLFPDALLGELRPPDKMVSLQRVRA</sequence>
<feature type="transmembrane region" description="Helical" evidence="7">
    <location>
        <begin position="20"/>
        <end position="45"/>
    </location>
</feature>
<keyword evidence="6 7" id="KW-0472">Membrane</keyword>
<feature type="transmembrane region" description="Helical" evidence="7">
    <location>
        <begin position="375"/>
        <end position="396"/>
    </location>
</feature>